<dbReference type="InterPro" id="IPR017853">
    <property type="entry name" value="GH"/>
</dbReference>
<dbReference type="PANTHER" id="PTHR47786:SF2">
    <property type="entry name" value="GLYCOSYL HYDROLASE FAMILY 13 CATALYTIC DOMAIN-CONTAINING PROTEIN"/>
    <property type="match status" value="1"/>
</dbReference>
<dbReference type="Proteomes" id="UP000468650">
    <property type="component" value="Unassembled WGS sequence"/>
</dbReference>
<dbReference type="GO" id="GO:0005975">
    <property type="term" value="P:carbohydrate metabolic process"/>
    <property type="evidence" value="ECO:0007669"/>
    <property type="project" value="InterPro"/>
</dbReference>
<feature type="domain" description="Glycosyl hydrolase family 13 catalytic" evidence="1">
    <location>
        <begin position="13"/>
        <end position="361"/>
    </location>
</feature>
<sequence>MNKFIFGLAASALILTACQNNSNKSQGDEKQPVEIPSWEATASIYEVNIRQHTAEGTINAFTPDIDRIADMGIEILWIMPVQPIGVEGRKDPDETGEAMGSYYSISDYTAVASEYGTVEDFKAMVDKAHERGMKVILDWVANHTAFDHHWVSEHPEYYSLTEDGVPSVAMDNDGNLTDWTDVADLNYNNPDMQEAMAQEMLWWMTETNIDGFRCDVAGFVPHEFWQMVIPRIREVKEETFMLAEWDEPYLHDVFDMTYGWDFHHRTNEVAKGEQSATTFDDYKTEVLDSLYPENAMKMLFTTNHDENSWNGTVYERYGDGHKAFFVLCATYEQGMPLVYSGQEAGLDHRLRFFYKDTVSWKNQSLESFYAATLHLKKSNPALWNAPYGGDMVKITTSNDEAVYAFYREAEGNTVVAFFNFSGEAVSFEYSGMPSGVYEEVYSGNIINLDPAGIMDLSPWGFMLFSTEITGVE</sequence>
<dbReference type="CDD" id="cd11313">
    <property type="entry name" value="AmyAc_arch_bac_AmyA"/>
    <property type="match status" value="1"/>
</dbReference>
<dbReference type="InterPro" id="IPR013780">
    <property type="entry name" value="Glyco_hydro_b"/>
</dbReference>
<dbReference type="SUPFAM" id="SSF51445">
    <property type="entry name" value="(Trans)glycosidases"/>
    <property type="match status" value="1"/>
</dbReference>
<gene>
    <name evidence="2" type="ORF">F8C67_03910</name>
</gene>
<evidence type="ECO:0000259" key="1">
    <source>
        <dbReference type="SMART" id="SM00642"/>
    </source>
</evidence>
<evidence type="ECO:0000313" key="2">
    <source>
        <dbReference type="EMBL" id="KAB2813838.1"/>
    </source>
</evidence>
<organism evidence="2 3">
    <name type="scientific">Phaeocystidibacter luteus</name>
    <dbReference type="NCBI Taxonomy" id="911197"/>
    <lineage>
        <taxon>Bacteria</taxon>
        <taxon>Pseudomonadati</taxon>
        <taxon>Bacteroidota</taxon>
        <taxon>Flavobacteriia</taxon>
        <taxon>Flavobacteriales</taxon>
        <taxon>Phaeocystidibacteraceae</taxon>
        <taxon>Phaeocystidibacter</taxon>
    </lineage>
</organism>
<dbReference type="PANTHER" id="PTHR47786">
    <property type="entry name" value="ALPHA-1,4-GLUCAN:MALTOSE-1-PHOSPHATE MALTOSYLTRANSFERASE"/>
    <property type="match status" value="1"/>
</dbReference>
<evidence type="ECO:0000313" key="3">
    <source>
        <dbReference type="Proteomes" id="UP000468650"/>
    </source>
</evidence>
<dbReference type="SMART" id="SM00642">
    <property type="entry name" value="Aamy"/>
    <property type="match status" value="1"/>
</dbReference>
<dbReference type="Gene3D" id="2.60.40.1180">
    <property type="entry name" value="Golgi alpha-mannosidase II"/>
    <property type="match status" value="1"/>
</dbReference>
<dbReference type="Pfam" id="PF00128">
    <property type="entry name" value="Alpha-amylase"/>
    <property type="match status" value="1"/>
</dbReference>
<dbReference type="OrthoDB" id="9805159at2"/>
<accession>A0A6N6RHI1</accession>
<dbReference type="PROSITE" id="PS51257">
    <property type="entry name" value="PROKAR_LIPOPROTEIN"/>
    <property type="match status" value="1"/>
</dbReference>
<dbReference type="Gene3D" id="3.20.20.80">
    <property type="entry name" value="Glycosidases"/>
    <property type="match status" value="1"/>
</dbReference>
<dbReference type="RefSeq" id="WP_151666506.1">
    <property type="nucleotide sequence ID" value="NZ_WBVO01000002.1"/>
</dbReference>
<dbReference type="InterPro" id="IPR006048">
    <property type="entry name" value="A-amylase/branching_C"/>
</dbReference>
<comment type="caution">
    <text evidence="2">The sequence shown here is derived from an EMBL/GenBank/DDBJ whole genome shotgun (WGS) entry which is preliminary data.</text>
</comment>
<dbReference type="AlphaFoldDB" id="A0A6N6RHI1"/>
<protein>
    <submittedName>
        <fullName evidence="2">Alpha-amylase</fullName>
    </submittedName>
</protein>
<dbReference type="Pfam" id="PF02806">
    <property type="entry name" value="Alpha-amylase_C"/>
    <property type="match status" value="1"/>
</dbReference>
<dbReference type="SUPFAM" id="SSF51011">
    <property type="entry name" value="Glycosyl hydrolase domain"/>
    <property type="match status" value="1"/>
</dbReference>
<keyword evidence="3" id="KW-1185">Reference proteome</keyword>
<dbReference type="EMBL" id="WBVO01000002">
    <property type="protein sequence ID" value="KAB2813838.1"/>
    <property type="molecule type" value="Genomic_DNA"/>
</dbReference>
<proteinExistence type="predicted"/>
<dbReference type="InterPro" id="IPR006047">
    <property type="entry name" value="GH13_cat_dom"/>
</dbReference>
<reference evidence="2 3" key="1">
    <citation type="submission" date="2019-09" db="EMBL/GenBank/DDBJ databases">
        <title>Genomes of family Cryomorphaceae.</title>
        <authorList>
            <person name="Bowman J.P."/>
        </authorList>
    </citation>
    <scope>NUCLEOTIDE SEQUENCE [LARGE SCALE GENOMIC DNA]</scope>
    <source>
        <strain evidence="2 3">LMG 25704</strain>
    </source>
</reference>
<name>A0A6N6RHI1_9FLAO</name>